<dbReference type="InterPro" id="IPR001647">
    <property type="entry name" value="HTH_TetR"/>
</dbReference>
<evidence type="ECO:0000256" key="5">
    <source>
        <dbReference type="SAM" id="MobiDB-lite"/>
    </source>
</evidence>
<dbReference type="InterPro" id="IPR009057">
    <property type="entry name" value="Homeodomain-like_sf"/>
</dbReference>
<dbReference type="Pfam" id="PF21943">
    <property type="entry name" value="TetR_C_46"/>
    <property type="match status" value="1"/>
</dbReference>
<dbReference type="Gene3D" id="1.10.357.10">
    <property type="entry name" value="Tetracycline Repressor, domain 2"/>
    <property type="match status" value="1"/>
</dbReference>
<evidence type="ECO:0000256" key="3">
    <source>
        <dbReference type="ARBA" id="ARBA00023163"/>
    </source>
</evidence>
<comment type="caution">
    <text evidence="7">The sequence shown here is derived from an EMBL/GenBank/DDBJ whole genome shotgun (WGS) entry which is preliminary data.</text>
</comment>
<evidence type="ECO:0000259" key="6">
    <source>
        <dbReference type="PROSITE" id="PS50977"/>
    </source>
</evidence>
<evidence type="ECO:0000313" key="8">
    <source>
        <dbReference type="Proteomes" id="UP001167160"/>
    </source>
</evidence>
<evidence type="ECO:0000256" key="1">
    <source>
        <dbReference type="ARBA" id="ARBA00023015"/>
    </source>
</evidence>
<dbReference type="Pfam" id="PF00440">
    <property type="entry name" value="TetR_N"/>
    <property type="match status" value="1"/>
</dbReference>
<feature type="DNA-binding region" description="H-T-H motif" evidence="4">
    <location>
        <begin position="63"/>
        <end position="82"/>
    </location>
</feature>
<evidence type="ECO:0000256" key="4">
    <source>
        <dbReference type="PROSITE-ProRule" id="PRU00335"/>
    </source>
</evidence>
<sequence>MNGRATASSVRPGCSAPPPATAGPVGPAAAGVAYRRLPVEQRRAQLLAAALGLFAHRAPEDVSPDDVAQEAGVSRPLVYRYFPGGKQQLYEAALRTAADQLELCFTEEQSGPLSRRLSRALDRYLAFVDQHDTGFSALLRGGSVVETSRTSAMVDEVRRTAAEQVLLHLAAPEPGRRLRMMVRTWIAAVEAASLIWLDEAASGEERSRSRGERSRSRGELRDWLVDHFVALLLASAASDPECAEVAGRALASETPDGPVSRLLQGMAPAGSAPAVPPPAAPRG</sequence>
<keyword evidence="3" id="KW-0804">Transcription</keyword>
<dbReference type="InterPro" id="IPR050109">
    <property type="entry name" value="HTH-type_TetR-like_transc_reg"/>
</dbReference>
<keyword evidence="2 4" id="KW-0238">DNA-binding</keyword>
<dbReference type="SUPFAM" id="SSF46689">
    <property type="entry name" value="Homeodomain-like"/>
    <property type="match status" value="1"/>
</dbReference>
<protein>
    <submittedName>
        <fullName evidence="7">TetR/AcrR family transcriptional regulator</fullName>
    </submittedName>
</protein>
<dbReference type="PANTHER" id="PTHR30055">
    <property type="entry name" value="HTH-TYPE TRANSCRIPTIONAL REGULATOR RUTR"/>
    <property type="match status" value="1"/>
</dbReference>
<feature type="compositionally biased region" description="Pro residues" evidence="5">
    <location>
        <begin position="274"/>
        <end position="283"/>
    </location>
</feature>
<keyword evidence="8" id="KW-1185">Reference proteome</keyword>
<dbReference type="PANTHER" id="PTHR30055:SF174">
    <property type="entry name" value="TRANSCRIPTIONAL REGULATORY PROTEIN (PROBABLY TETR-FAMILY)-RELATED"/>
    <property type="match status" value="1"/>
</dbReference>
<dbReference type="PROSITE" id="PS50977">
    <property type="entry name" value="HTH_TETR_2"/>
    <property type="match status" value="1"/>
</dbReference>
<gene>
    <name evidence="7" type="ORF">M1E25_01640</name>
</gene>
<feature type="region of interest" description="Disordered" evidence="5">
    <location>
        <begin position="251"/>
        <end position="283"/>
    </location>
</feature>
<evidence type="ECO:0000313" key="7">
    <source>
        <dbReference type="EMBL" id="MCM2576065.1"/>
    </source>
</evidence>
<name>A0ABT0X1N3_9ACTN</name>
<dbReference type="Proteomes" id="UP001167160">
    <property type="component" value="Unassembled WGS sequence"/>
</dbReference>
<proteinExistence type="predicted"/>
<reference evidence="7" key="1">
    <citation type="journal article" date="2023" name="Int. J. Syst. Evol. Microbiol.">
        <title>Streptomyces meridianus sp. nov. isolated from brackish water of the Tagus estuary in Alcochete, Portugal.</title>
        <authorList>
            <person name="Santos J.D.N."/>
            <person name="Klimek D."/>
            <person name="Calusinska M."/>
            <person name="Lobo Da Cunha A."/>
            <person name="Catita J."/>
            <person name="Goncalves H."/>
            <person name="Gonzalez I."/>
            <person name="Reyes F."/>
            <person name="Lage O.M."/>
        </authorList>
    </citation>
    <scope>NUCLEOTIDE SEQUENCE</scope>
    <source>
        <strain evidence="7">MTZ3.1</strain>
    </source>
</reference>
<feature type="region of interest" description="Disordered" evidence="5">
    <location>
        <begin position="1"/>
        <end position="27"/>
    </location>
</feature>
<dbReference type="EMBL" id="JAMQGM010000002">
    <property type="protein sequence ID" value="MCM2576065.1"/>
    <property type="molecule type" value="Genomic_DNA"/>
</dbReference>
<organism evidence="7 8">
    <name type="scientific">Streptomyces meridianus</name>
    <dbReference type="NCBI Taxonomy" id="2938945"/>
    <lineage>
        <taxon>Bacteria</taxon>
        <taxon>Bacillati</taxon>
        <taxon>Actinomycetota</taxon>
        <taxon>Actinomycetes</taxon>
        <taxon>Kitasatosporales</taxon>
        <taxon>Streptomycetaceae</taxon>
        <taxon>Streptomyces</taxon>
    </lineage>
</organism>
<keyword evidence="1" id="KW-0805">Transcription regulation</keyword>
<dbReference type="RefSeq" id="WP_251408291.1">
    <property type="nucleotide sequence ID" value="NZ_JAMQGM010000002.1"/>
</dbReference>
<dbReference type="InterPro" id="IPR054129">
    <property type="entry name" value="DesT_TetR_C"/>
</dbReference>
<evidence type="ECO:0000256" key="2">
    <source>
        <dbReference type="ARBA" id="ARBA00023125"/>
    </source>
</evidence>
<accession>A0ABT0X1N3</accession>
<feature type="domain" description="HTH tetR-type" evidence="6">
    <location>
        <begin position="40"/>
        <end position="100"/>
    </location>
</feature>